<dbReference type="EMBL" id="UINC01000917">
    <property type="protein sequence ID" value="SUZ63495.1"/>
    <property type="molecule type" value="Genomic_DNA"/>
</dbReference>
<dbReference type="Pfam" id="PF04379">
    <property type="entry name" value="DUF525"/>
    <property type="match status" value="1"/>
</dbReference>
<feature type="domain" description="ApaG" evidence="2">
    <location>
        <begin position="5"/>
        <end position="128"/>
    </location>
</feature>
<gene>
    <name evidence="3" type="ORF">METZ01_LOCUS16349</name>
</gene>
<dbReference type="SUPFAM" id="SSF110069">
    <property type="entry name" value="ApaG-like"/>
    <property type="match status" value="1"/>
</dbReference>
<reference evidence="3" key="1">
    <citation type="submission" date="2018-05" db="EMBL/GenBank/DDBJ databases">
        <authorList>
            <person name="Lanie J.A."/>
            <person name="Ng W.-L."/>
            <person name="Kazmierczak K.M."/>
            <person name="Andrzejewski T.M."/>
            <person name="Davidsen T.M."/>
            <person name="Wayne K.J."/>
            <person name="Tettelin H."/>
            <person name="Glass J.I."/>
            <person name="Rusch D."/>
            <person name="Podicherti R."/>
            <person name="Tsui H.-C.T."/>
            <person name="Winkler M.E."/>
        </authorList>
    </citation>
    <scope>NUCLEOTIDE SEQUENCE</scope>
</reference>
<dbReference type="PANTHER" id="PTHR47191">
    <property type="entry name" value="OS05G0170800 PROTEIN"/>
    <property type="match status" value="1"/>
</dbReference>
<dbReference type="AlphaFoldDB" id="A0A381P962"/>
<sequence>MNESEVVTKGIRVHVTSHYSAENSQPQNLWFFLYTIKISNESTDTVQLVSRHWVITNAENQVEEVQGPGVIGEQPVLAPGESFEYTSGCPLTTPFGMMKGTYQMVTADGDNFEVEIAPFALTEPYTVH</sequence>
<evidence type="ECO:0000313" key="3">
    <source>
        <dbReference type="EMBL" id="SUZ63495.1"/>
    </source>
</evidence>
<dbReference type="NCBIfam" id="NF003967">
    <property type="entry name" value="PRK05461.1"/>
    <property type="match status" value="1"/>
</dbReference>
<dbReference type="InterPro" id="IPR007474">
    <property type="entry name" value="ApaG_domain"/>
</dbReference>
<protein>
    <recommendedName>
        <fullName evidence="1">Protein ApaG</fullName>
    </recommendedName>
</protein>
<dbReference type="InterPro" id="IPR023065">
    <property type="entry name" value="Uncharacterised_ApaG"/>
</dbReference>
<dbReference type="PROSITE" id="PS51087">
    <property type="entry name" value="APAG"/>
    <property type="match status" value="1"/>
</dbReference>
<accession>A0A381P962</accession>
<dbReference type="PANTHER" id="PTHR47191:SF2">
    <property type="entry name" value="OS05G0170800 PROTEIN"/>
    <property type="match status" value="1"/>
</dbReference>
<evidence type="ECO:0000259" key="2">
    <source>
        <dbReference type="PROSITE" id="PS51087"/>
    </source>
</evidence>
<organism evidence="3">
    <name type="scientific">marine metagenome</name>
    <dbReference type="NCBI Taxonomy" id="408172"/>
    <lineage>
        <taxon>unclassified sequences</taxon>
        <taxon>metagenomes</taxon>
        <taxon>ecological metagenomes</taxon>
    </lineage>
</organism>
<dbReference type="HAMAP" id="MF_00791">
    <property type="entry name" value="ApaG"/>
    <property type="match status" value="1"/>
</dbReference>
<dbReference type="Gene3D" id="2.60.40.1470">
    <property type="entry name" value="ApaG domain"/>
    <property type="match status" value="1"/>
</dbReference>
<dbReference type="InterPro" id="IPR050718">
    <property type="entry name" value="ApaG-like"/>
</dbReference>
<evidence type="ECO:0000256" key="1">
    <source>
        <dbReference type="ARBA" id="ARBA00017693"/>
    </source>
</evidence>
<proteinExistence type="inferred from homology"/>
<dbReference type="InterPro" id="IPR036767">
    <property type="entry name" value="ApaG_sf"/>
</dbReference>
<name>A0A381P962_9ZZZZ</name>